<dbReference type="PANTHER" id="PTHR43791">
    <property type="entry name" value="PERMEASE-RELATED"/>
    <property type="match status" value="1"/>
</dbReference>
<dbReference type="Pfam" id="PF07690">
    <property type="entry name" value="MFS_1"/>
    <property type="match status" value="1"/>
</dbReference>
<comment type="subcellular location">
    <subcellularLocation>
        <location evidence="1">Membrane</location>
        <topology evidence="1">Multi-pass membrane protein</topology>
    </subcellularLocation>
</comment>
<keyword evidence="3 6" id="KW-0812">Transmembrane</keyword>
<evidence type="ECO:0000313" key="8">
    <source>
        <dbReference type="EMBL" id="SAL97485.1"/>
    </source>
</evidence>
<evidence type="ECO:0000256" key="5">
    <source>
        <dbReference type="ARBA" id="ARBA00023136"/>
    </source>
</evidence>
<feature type="transmembrane region" description="Helical" evidence="6">
    <location>
        <begin position="443"/>
        <end position="462"/>
    </location>
</feature>
<feature type="transmembrane region" description="Helical" evidence="6">
    <location>
        <begin position="48"/>
        <end position="65"/>
    </location>
</feature>
<dbReference type="OrthoDB" id="2985014at2759"/>
<reference evidence="8" key="1">
    <citation type="submission" date="2016-04" db="EMBL/GenBank/DDBJ databases">
        <authorList>
            <person name="Evans L.H."/>
            <person name="Alamgir A."/>
            <person name="Owens N."/>
            <person name="Weber N.D."/>
            <person name="Virtaneva K."/>
            <person name="Barbian K."/>
            <person name="Babar A."/>
            <person name="Rosenke K."/>
        </authorList>
    </citation>
    <scope>NUCLEOTIDE SEQUENCE [LARGE SCALE GENOMIC DNA]</scope>
    <source>
        <strain evidence="8">CBS 101.48</strain>
    </source>
</reference>
<feature type="transmembrane region" description="Helical" evidence="6">
    <location>
        <begin position="282"/>
        <end position="306"/>
    </location>
</feature>
<dbReference type="GO" id="GO:0016020">
    <property type="term" value="C:membrane"/>
    <property type="evidence" value="ECO:0007669"/>
    <property type="project" value="UniProtKB-SubCell"/>
</dbReference>
<dbReference type="EMBL" id="LT551811">
    <property type="protein sequence ID" value="SAL97485.1"/>
    <property type="molecule type" value="Genomic_DNA"/>
</dbReference>
<dbReference type="Gene3D" id="1.20.1250.20">
    <property type="entry name" value="MFS general substrate transporter like domains"/>
    <property type="match status" value="2"/>
</dbReference>
<keyword evidence="4 6" id="KW-1133">Transmembrane helix</keyword>
<dbReference type="PROSITE" id="PS50850">
    <property type="entry name" value="MFS"/>
    <property type="match status" value="1"/>
</dbReference>
<keyword evidence="2" id="KW-0813">Transport</keyword>
<dbReference type="FunFam" id="1.20.1250.20:FF:000057">
    <property type="entry name" value="MFS general substrate transporter"/>
    <property type="match status" value="1"/>
</dbReference>
<dbReference type="PANTHER" id="PTHR43791:SF36">
    <property type="entry name" value="TRANSPORTER, PUTATIVE (AFU_ORTHOLOGUE AFUA_6G08340)-RELATED"/>
    <property type="match status" value="1"/>
</dbReference>
<dbReference type="STRING" id="4829.A0A163J6M6"/>
<feature type="transmembrane region" description="Helical" evidence="6">
    <location>
        <begin position="143"/>
        <end position="166"/>
    </location>
</feature>
<keyword evidence="9" id="KW-1185">Reference proteome</keyword>
<gene>
    <name evidence="8" type="primary">ABSGL_02982.1 scaffold 4097</name>
</gene>
<proteinExistence type="predicted"/>
<dbReference type="OMA" id="WHEESIS"/>
<dbReference type="InParanoid" id="A0A163J6M6"/>
<feature type="transmembrane region" description="Helical" evidence="6">
    <location>
        <begin position="374"/>
        <end position="396"/>
    </location>
</feature>
<feature type="domain" description="Major facilitator superfamily (MFS) profile" evidence="7">
    <location>
        <begin position="52"/>
        <end position="465"/>
    </location>
</feature>
<organism evidence="8">
    <name type="scientific">Absidia glauca</name>
    <name type="common">Pin mould</name>
    <dbReference type="NCBI Taxonomy" id="4829"/>
    <lineage>
        <taxon>Eukaryota</taxon>
        <taxon>Fungi</taxon>
        <taxon>Fungi incertae sedis</taxon>
        <taxon>Mucoromycota</taxon>
        <taxon>Mucoromycotina</taxon>
        <taxon>Mucoromycetes</taxon>
        <taxon>Mucorales</taxon>
        <taxon>Cunninghamellaceae</taxon>
        <taxon>Absidia</taxon>
    </lineage>
</organism>
<protein>
    <recommendedName>
        <fullName evidence="7">Major facilitator superfamily (MFS) profile domain-containing protein</fullName>
    </recommendedName>
</protein>
<keyword evidence="5 6" id="KW-0472">Membrane</keyword>
<evidence type="ECO:0000256" key="2">
    <source>
        <dbReference type="ARBA" id="ARBA00022448"/>
    </source>
</evidence>
<feature type="transmembrane region" description="Helical" evidence="6">
    <location>
        <begin position="178"/>
        <end position="199"/>
    </location>
</feature>
<dbReference type="GO" id="GO:0022857">
    <property type="term" value="F:transmembrane transporter activity"/>
    <property type="evidence" value="ECO:0007669"/>
    <property type="project" value="InterPro"/>
</dbReference>
<evidence type="ECO:0000256" key="4">
    <source>
        <dbReference type="ARBA" id="ARBA00022989"/>
    </source>
</evidence>
<dbReference type="SUPFAM" id="SSF103473">
    <property type="entry name" value="MFS general substrate transporter"/>
    <property type="match status" value="1"/>
</dbReference>
<evidence type="ECO:0000313" key="9">
    <source>
        <dbReference type="Proteomes" id="UP000078561"/>
    </source>
</evidence>
<dbReference type="Proteomes" id="UP000078561">
    <property type="component" value="Unassembled WGS sequence"/>
</dbReference>
<feature type="transmembrane region" description="Helical" evidence="6">
    <location>
        <begin position="89"/>
        <end position="111"/>
    </location>
</feature>
<evidence type="ECO:0000256" key="1">
    <source>
        <dbReference type="ARBA" id="ARBA00004141"/>
    </source>
</evidence>
<dbReference type="InterPro" id="IPR036259">
    <property type="entry name" value="MFS_trans_sf"/>
</dbReference>
<dbReference type="InterPro" id="IPR020846">
    <property type="entry name" value="MFS_dom"/>
</dbReference>
<accession>A0A163J6M6</accession>
<feature type="transmembrane region" description="Helical" evidence="6">
    <location>
        <begin position="211"/>
        <end position="234"/>
    </location>
</feature>
<evidence type="ECO:0000256" key="6">
    <source>
        <dbReference type="SAM" id="Phobius"/>
    </source>
</evidence>
<feature type="transmembrane region" description="Helical" evidence="6">
    <location>
        <begin position="118"/>
        <end position="137"/>
    </location>
</feature>
<evidence type="ECO:0000256" key="3">
    <source>
        <dbReference type="ARBA" id="ARBA00022692"/>
    </source>
</evidence>
<dbReference type="AlphaFoldDB" id="A0A163J6M6"/>
<feature type="transmembrane region" description="Helical" evidence="6">
    <location>
        <begin position="345"/>
        <end position="368"/>
    </location>
</feature>
<evidence type="ECO:0000259" key="7">
    <source>
        <dbReference type="PROSITE" id="PS50850"/>
    </source>
</evidence>
<sequence>MSTDQEKKRHSQVTVNSFADDYDDFPPPMSKEDLENEKAIEKKLVRMLDYRLLVWAFFGYFANGLDRNNMPNAYTSGMPEDLGLVQDQYNWAVTLFFIGYVILQIPCNAIITRVRPSIMLPTIMFIWGAIVCFMTLVKDYKGLYGLRVCLGFSEAAFYPGIVYLLGSWYTKQELGARTCVFVAGSQVSGAFSGIISAAISTTLDGKNGMRGWKWLFIIEGIIAVFISLFGFFLLPDLPSNTKFVTGELREVALKRLHREGKKTTVSGLNWVTFRNLLGSPYILIYIIVFSIMQLAMGILQQFPIILKQMGYETEFANYMQAPVWVFAGIVIIAQGYLSDYKGARVWHIVAGGAWTLVWYIVLVAVNGGNVSTPLLFVCVFMCTPILGISPIMMTWVNEFYASDVETRALAIAMVNSIGNLAPNFANVKLWYVQDAPAFRTGKVATMALIAVMIVLVLAMYAGQRMDWLTPKPAHKIETESKQSDKNEV</sequence>
<dbReference type="InterPro" id="IPR011701">
    <property type="entry name" value="MFS"/>
</dbReference>
<name>A0A163J6M6_ABSGL</name>